<name>A0ABY5YHC5_9DEIO</name>
<feature type="transmembrane region" description="Helical" evidence="2">
    <location>
        <begin position="27"/>
        <end position="44"/>
    </location>
</feature>
<evidence type="ECO:0000313" key="3">
    <source>
        <dbReference type="EMBL" id="UWX64520.1"/>
    </source>
</evidence>
<dbReference type="Proteomes" id="UP001060261">
    <property type="component" value="Chromosome"/>
</dbReference>
<keyword evidence="2" id="KW-1133">Transmembrane helix</keyword>
<keyword evidence="2" id="KW-0812">Transmembrane</keyword>
<dbReference type="Pfam" id="PF18949">
    <property type="entry name" value="DUF5693"/>
    <property type="match status" value="1"/>
</dbReference>
<feature type="transmembrane region" description="Helical" evidence="2">
    <location>
        <begin position="610"/>
        <end position="631"/>
    </location>
</feature>
<dbReference type="InterPro" id="IPR043748">
    <property type="entry name" value="DUF5693"/>
</dbReference>
<proteinExistence type="predicted"/>
<feature type="region of interest" description="Disordered" evidence="1">
    <location>
        <begin position="652"/>
        <end position="691"/>
    </location>
</feature>
<sequence length="691" mass="74527">MTNASPTPPANALNALPTPTRSRFQPLLLGVLALSLIPAGWLAVSRVAFENSEKNVALVMDYPALSQQAKETGQDPNALLLRYKSLGVNGVAVFEDVVASTIQHGDAYFLSGAELQARNPGAKGINPEWSYMRSIKPGVVENLVNSFGYISNAGAISQVQADNVSLAKADKKELPAAIYKPLATNTLNVAGQKWVGWAVDPRYLPAGPNTEQIKQFKAEGFVVVYRPWPDQRVRDPGKNWPDVPFISFTGAKVIGAGNPRVMQDISDRLGKRVPTIIENSVQQGLAELIKDRTAARMFSLNPSWQNSLTPDEVASKFALAARERTQRILYLRPFPTQGETELFLNDLTRLLDARNIKITQPVIENYAPSDALRWLSMLGTLAALLLLALSYPLPRLGLIVAGLALLGALGLNGFQPYPGLALVSAITFPALGLVLRRKQMTDWYVATGFSLLGVLYVSALGTDKNSMLGLDPFSGVGLTLVLPIGLVALSFLPRQDIRQTIADLFAIRLKLGDVIMMGVALGAFAVAVLRRGNTSAVGVSDTEAKIRQDLQDAIIRPRFKEVFGHPLLLLGLSGTLPGYFTMLALLGGLEGQASILNTFSHFHTPLMISLTRALIGLATGLLLGYIGVWVLRMVIRIWNNYGGWNGGRPPSGTPISGVSAAQPSAPRRPLVPRTEMRADDALGLGDLGIKP</sequence>
<keyword evidence="4" id="KW-1185">Reference proteome</keyword>
<feature type="transmembrane region" description="Helical" evidence="2">
    <location>
        <begin position="567"/>
        <end position="589"/>
    </location>
</feature>
<gene>
    <name evidence="3" type="ORF">N0D28_02310</name>
</gene>
<feature type="transmembrane region" description="Helical" evidence="2">
    <location>
        <begin position="371"/>
        <end position="389"/>
    </location>
</feature>
<keyword evidence="2" id="KW-0472">Membrane</keyword>
<dbReference type="EMBL" id="CP104213">
    <property type="protein sequence ID" value="UWX64520.1"/>
    <property type="molecule type" value="Genomic_DNA"/>
</dbReference>
<evidence type="ECO:0000313" key="4">
    <source>
        <dbReference type="Proteomes" id="UP001060261"/>
    </source>
</evidence>
<evidence type="ECO:0000256" key="2">
    <source>
        <dbReference type="SAM" id="Phobius"/>
    </source>
</evidence>
<protein>
    <submittedName>
        <fullName evidence="3">DUF5693 family protein</fullName>
    </submittedName>
</protein>
<feature type="transmembrane region" description="Helical" evidence="2">
    <location>
        <begin position="420"/>
        <end position="436"/>
    </location>
</feature>
<reference evidence="3" key="1">
    <citation type="submission" date="2022-09" db="EMBL/GenBank/DDBJ databases">
        <title>genome sequence of Deinococcus rubellus.</title>
        <authorList>
            <person name="Srinivasan S."/>
        </authorList>
    </citation>
    <scope>NUCLEOTIDE SEQUENCE</scope>
    <source>
        <strain evidence="3">Ant6</strain>
    </source>
</reference>
<evidence type="ECO:0000256" key="1">
    <source>
        <dbReference type="SAM" id="MobiDB-lite"/>
    </source>
</evidence>
<organism evidence="3 4">
    <name type="scientific">Deinococcus rubellus</name>
    <dbReference type="NCBI Taxonomy" id="1889240"/>
    <lineage>
        <taxon>Bacteria</taxon>
        <taxon>Thermotogati</taxon>
        <taxon>Deinococcota</taxon>
        <taxon>Deinococci</taxon>
        <taxon>Deinococcales</taxon>
        <taxon>Deinococcaceae</taxon>
        <taxon>Deinococcus</taxon>
    </lineage>
</organism>
<feature type="transmembrane region" description="Helical" evidence="2">
    <location>
        <begin position="473"/>
        <end position="491"/>
    </location>
</feature>
<accession>A0ABY5YHC5</accession>
<dbReference type="RefSeq" id="WP_260560792.1">
    <property type="nucleotide sequence ID" value="NZ_BAABEC010000173.1"/>
</dbReference>
<feature type="transmembrane region" description="Helical" evidence="2">
    <location>
        <begin position="443"/>
        <end position="461"/>
    </location>
</feature>
<feature type="compositionally biased region" description="Polar residues" evidence="1">
    <location>
        <begin position="653"/>
        <end position="662"/>
    </location>
</feature>